<feature type="non-terminal residue" evidence="1">
    <location>
        <position position="49"/>
    </location>
</feature>
<dbReference type="EMBL" id="HAEH01011008">
    <property type="protein sequence ID" value="SBR91150.1"/>
    <property type="molecule type" value="Transcribed_RNA"/>
</dbReference>
<reference evidence="1" key="1">
    <citation type="submission" date="2016-05" db="EMBL/GenBank/DDBJ databases">
        <authorList>
            <person name="Lavstsen T."/>
            <person name="Jespersen J.S."/>
        </authorList>
    </citation>
    <scope>NUCLEOTIDE SEQUENCE</scope>
    <source>
        <tissue evidence="1">Brain</tissue>
    </source>
</reference>
<proteinExistence type="predicted"/>
<evidence type="ECO:0000313" key="1">
    <source>
        <dbReference type="EMBL" id="SBR91150.1"/>
    </source>
</evidence>
<dbReference type="AlphaFoldDB" id="A0A1A8QBH2"/>
<name>A0A1A8QBH2_9TELE</name>
<organism evidence="1">
    <name type="scientific">Nothobranchius rachovii</name>
    <name type="common">bluefin notho</name>
    <dbReference type="NCBI Taxonomy" id="451742"/>
    <lineage>
        <taxon>Eukaryota</taxon>
        <taxon>Metazoa</taxon>
        <taxon>Chordata</taxon>
        <taxon>Craniata</taxon>
        <taxon>Vertebrata</taxon>
        <taxon>Euteleostomi</taxon>
        <taxon>Actinopterygii</taxon>
        <taxon>Neopterygii</taxon>
        <taxon>Teleostei</taxon>
        <taxon>Neoteleostei</taxon>
        <taxon>Acanthomorphata</taxon>
        <taxon>Ovalentaria</taxon>
        <taxon>Atherinomorphae</taxon>
        <taxon>Cyprinodontiformes</taxon>
        <taxon>Nothobranchiidae</taxon>
        <taxon>Nothobranchius</taxon>
    </lineage>
</organism>
<protein>
    <submittedName>
        <fullName evidence="1">Erythrocyte membrane protein band 4.1a (Elliptocytosis 1, RH-linked)</fullName>
    </submittedName>
</protein>
<sequence length="49" mass="5552">MLFLDVPFPVGLIHYLSVSCLSSFHYSVNLETWCLCQSLVLMIPNTICC</sequence>
<gene>
    <name evidence="1" type="primary">EPB41A</name>
</gene>
<accession>A0A1A8QBH2</accession>
<reference evidence="1" key="2">
    <citation type="submission" date="2016-06" db="EMBL/GenBank/DDBJ databases">
        <title>The genome of a short-lived fish provides insights into sex chromosome evolution and the genetic control of aging.</title>
        <authorList>
            <person name="Reichwald K."/>
            <person name="Felder M."/>
            <person name="Petzold A."/>
            <person name="Koch P."/>
            <person name="Groth M."/>
            <person name="Platzer M."/>
        </authorList>
    </citation>
    <scope>NUCLEOTIDE SEQUENCE</scope>
    <source>
        <tissue evidence="1">Brain</tissue>
    </source>
</reference>